<dbReference type="Pfam" id="PF02482">
    <property type="entry name" value="Ribosomal_S30AE"/>
    <property type="match status" value="1"/>
</dbReference>
<dbReference type="PANTHER" id="PTHR33231:SF1">
    <property type="entry name" value="30S RIBOSOMAL PROTEIN"/>
    <property type="match status" value="1"/>
</dbReference>
<proteinExistence type="inferred from homology"/>
<dbReference type="HAMAP" id="MF_00839">
    <property type="entry name" value="HPF"/>
    <property type="match status" value="1"/>
</dbReference>
<evidence type="ECO:0000256" key="1">
    <source>
        <dbReference type="ARBA" id="ARBA00022845"/>
    </source>
</evidence>
<protein>
    <recommendedName>
        <fullName evidence="2">Ribosome hibernation promoting factor</fullName>
        <shortName evidence="2">HPF</shortName>
    </recommendedName>
</protein>
<dbReference type="SUPFAM" id="SSF69754">
    <property type="entry name" value="Ribosome binding protein Y (YfiA homologue)"/>
    <property type="match status" value="1"/>
</dbReference>
<dbReference type="GO" id="GO:0022627">
    <property type="term" value="C:cytosolic small ribosomal subunit"/>
    <property type="evidence" value="ECO:0007669"/>
    <property type="project" value="TreeGrafter"/>
</dbReference>
<dbReference type="Gene3D" id="3.30.505.50">
    <property type="entry name" value="Sigma 54 modulation/S30EA ribosomal protein, C-terminal domain"/>
    <property type="match status" value="1"/>
</dbReference>
<evidence type="ECO:0000313" key="4">
    <source>
        <dbReference type="EMBL" id="RLP79768.1"/>
    </source>
</evidence>
<dbReference type="Pfam" id="PF16321">
    <property type="entry name" value="Ribosom_S30AE_C"/>
    <property type="match status" value="1"/>
</dbReference>
<reference evidence="4 5" key="1">
    <citation type="submission" date="2018-10" db="EMBL/GenBank/DDBJ databases">
        <authorList>
            <person name="Li J."/>
        </authorList>
    </citation>
    <scope>NUCLEOTIDE SEQUENCE [LARGE SCALE GENOMIC DNA]</scope>
    <source>
        <strain evidence="4 5">JCM 11654</strain>
    </source>
</reference>
<accession>A0A3L7AJJ4</accession>
<dbReference type="InterPro" id="IPR034694">
    <property type="entry name" value="HPF_long/plastid"/>
</dbReference>
<dbReference type="InterPro" id="IPR036567">
    <property type="entry name" value="RHF-like"/>
</dbReference>
<dbReference type="GO" id="GO:0043024">
    <property type="term" value="F:ribosomal small subunit binding"/>
    <property type="evidence" value="ECO:0007669"/>
    <property type="project" value="TreeGrafter"/>
</dbReference>
<feature type="domain" description="Sigma 54 modulation/S30EA ribosomal protein C-terminal" evidence="3">
    <location>
        <begin position="152"/>
        <end position="205"/>
    </location>
</feature>
<dbReference type="Proteomes" id="UP000269438">
    <property type="component" value="Unassembled WGS sequence"/>
</dbReference>
<comment type="function">
    <text evidence="2">Required for dimerization of active 70S ribosomes into 100S ribosomes in stationary phase; 100S ribosomes are translationally inactive and sometimes present during exponential growth.</text>
</comment>
<gene>
    <name evidence="4" type="primary">raiA</name>
    <name evidence="2" type="synonym">hpf</name>
    <name evidence="4" type="ORF">D9V34_14555</name>
</gene>
<dbReference type="RefSeq" id="WP_121689218.1">
    <property type="nucleotide sequence ID" value="NZ_RCUY01000014.1"/>
</dbReference>
<evidence type="ECO:0000256" key="2">
    <source>
        <dbReference type="HAMAP-Rule" id="MF_00839"/>
    </source>
</evidence>
<dbReference type="InterPro" id="IPR050574">
    <property type="entry name" value="HPF/YfiA_ribosome-assoc"/>
</dbReference>
<dbReference type="InterPro" id="IPR032528">
    <property type="entry name" value="Ribosom_S30AE_C"/>
</dbReference>
<dbReference type="GO" id="GO:0045900">
    <property type="term" value="P:negative regulation of translational elongation"/>
    <property type="evidence" value="ECO:0007669"/>
    <property type="project" value="TreeGrafter"/>
</dbReference>
<dbReference type="Gene3D" id="3.30.160.100">
    <property type="entry name" value="Ribosome hibernation promotion factor-like"/>
    <property type="match status" value="1"/>
</dbReference>
<comment type="subcellular location">
    <subcellularLocation>
        <location evidence="2">Cytoplasm</location>
    </subcellularLocation>
</comment>
<keyword evidence="5" id="KW-1185">Reference proteome</keyword>
<name>A0A3L7AJJ4_9MICO</name>
<dbReference type="OrthoDB" id="9794975at2"/>
<sequence length="218" mass="24432">METNIVGFGLKITDRFRDYVEEKSAKVEHLAEKTISFEVKVSRHSDKSGRRGEDRVELTLVGPGPLVRAEATGSDQYVAFDLAMAKLMERIRRSKDRRKVLRGRGRTSLHEASAEGFTSIGLEAAGVDVLNAVATGSVPVVEESEEDVPYSPVVIREKLFPAEWMTVEEAVDRMELVGHDFFLFIDARTDRSSVVYRRKGWDYGVIGLHEEAEEARAS</sequence>
<keyword evidence="2" id="KW-0963">Cytoplasm</keyword>
<dbReference type="PANTHER" id="PTHR33231">
    <property type="entry name" value="30S RIBOSOMAL PROTEIN"/>
    <property type="match status" value="1"/>
</dbReference>
<evidence type="ECO:0000313" key="5">
    <source>
        <dbReference type="Proteomes" id="UP000269438"/>
    </source>
</evidence>
<dbReference type="AlphaFoldDB" id="A0A3L7AJJ4"/>
<comment type="similarity">
    <text evidence="2">Belongs to the HPF/YfiA ribosome-associated protein family. Long HPF subfamily.</text>
</comment>
<dbReference type="InterPro" id="IPR003489">
    <property type="entry name" value="RHF/RaiA"/>
</dbReference>
<dbReference type="NCBIfam" id="TIGR00741">
    <property type="entry name" value="yfiA"/>
    <property type="match status" value="1"/>
</dbReference>
<keyword evidence="1 2" id="KW-0810">Translation regulation</keyword>
<comment type="caution">
    <text evidence="4">The sequence shown here is derived from an EMBL/GenBank/DDBJ whole genome shotgun (WGS) entry which is preliminary data.</text>
</comment>
<evidence type="ECO:0000259" key="3">
    <source>
        <dbReference type="Pfam" id="PF16321"/>
    </source>
</evidence>
<comment type="subunit">
    <text evidence="2">Interacts with 100S ribosomes.</text>
</comment>
<organism evidence="4 5">
    <name type="scientific">Mycetocola lacteus</name>
    <dbReference type="NCBI Taxonomy" id="76637"/>
    <lineage>
        <taxon>Bacteria</taxon>
        <taxon>Bacillati</taxon>
        <taxon>Actinomycetota</taxon>
        <taxon>Actinomycetes</taxon>
        <taxon>Micrococcales</taxon>
        <taxon>Microbacteriaceae</taxon>
        <taxon>Mycetocola</taxon>
    </lineage>
</organism>
<dbReference type="EMBL" id="RCUY01000014">
    <property type="protein sequence ID" value="RLP79768.1"/>
    <property type="molecule type" value="Genomic_DNA"/>
</dbReference>
<dbReference type="InterPro" id="IPR038416">
    <property type="entry name" value="Ribosom_S30AE_C_sf"/>
</dbReference>